<name>A0A4V6A0A8_STECR</name>
<feature type="domain" description="C-type lectin" evidence="3">
    <location>
        <begin position="23"/>
        <end position="157"/>
    </location>
</feature>
<reference evidence="4 5" key="1">
    <citation type="journal article" date="2015" name="Genome Biol.">
        <title>Comparative genomics of Steinernema reveals deeply conserved gene regulatory networks.</title>
        <authorList>
            <person name="Dillman A.R."/>
            <person name="Macchietto M."/>
            <person name="Porter C.F."/>
            <person name="Rogers A."/>
            <person name="Williams B."/>
            <person name="Antoshechkin I."/>
            <person name="Lee M.M."/>
            <person name="Goodwin Z."/>
            <person name="Lu X."/>
            <person name="Lewis E.E."/>
            <person name="Goodrich-Blair H."/>
            <person name="Stock S.P."/>
            <person name="Adams B.J."/>
            <person name="Sternberg P.W."/>
            <person name="Mortazavi A."/>
        </authorList>
    </citation>
    <scope>NUCLEOTIDE SEQUENCE [LARGE SCALE GENOMIC DNA]</scope>
    <source>
        <strain evidence="4 5">ALL</strain>
    </source>
</reference>
<dbReference type="OrthoDB" id="5838060at2759"/>
<accession>A0A4V6A0A8</accession>
<keyword evidence="1" id="KW-1015">Disulfide bond</keyword>
<dbReference type="SMART" id="SM00034">
    <property type="entry name" value="CLECT"/>
    <property type="match status" value="2"/>
</dbReference>
<protein>
    <recommendedName>
        <fullName evidence="3">C-type lectin domain-containing protein</fullName>
    </recommendedName>
</protein>
<reference evidence="4 5" key="2">
    <citation type="journal article" date="2019" name="G3 (Bethesda)">
        <title>Hybrid Assembly of the Genome of the Entomopathogenic Nematode Steinernema carpocapsae Identifies the X-Chromosome.</title>
        <authorList>
            <person name="Serra L."/>
            <person name="Macchietto M."/>
            <person name="Macias-Munoz A."/>
            <person name="McGill C.J."/>
            <person name="Rodriguez I.M."/>
            <person name="Rodriguez B."/>
            <person name="Murad R."/>
            <person name="Mortazavi A."/>
        </authorList>
    </citation>
    <scope>NUCLEOTIDE SEQUENCE [LARGE SCALE GENOMIC DNA]</scope>
    <source>
        <strain evidence="4 5">ALL</strain>
    </source>
</reference>
<dbReference type="SUPFAM" id="SSF56436">
    <property type="entry name" value="C-type lectin-like"/>
    <property type="match status" value="2"/>
</dbReference>
<feature type="chain" id="PRO_5020534372" description="C-type lectin domain-containing protein" evidence="2">
    <location>
        <begin position="20"/>
        <end position="361"/>
    </location>
</feature>
<feature type="signal peptide" evidence="2">
    <location>
        <begin position="1"/>
        <end position="19"/>
    </location>
</feature>
<comment type="caution">
    <text evidence="4">The sequence shown here is derived from an EMBL/GenBank/DDBJ whole genome shotgun (WGS) entry which is preliminary data.</text>
</comment>
<evidence type="ECO:0000256" key="1">
    <source>
        <dbReference type="ARBA" id="ARBA00023157"/>
    </source>
</evidence>
<dbReference type="EMBL" id="AZBU02000007">
    <property type="protein sequence ID" value="TKR70755.1"/>
    <property type="molecule type" value="Genomic_DNA"/>
</dbReference>
<sequence length="361" mass="40541">MSWQYLFLLASIYFRNSQAASSCPKDAILSSDGSKCFYVITVESMFDQASLICHHLGFHYASITNEEDNMLVSKAARKILRRTGKSSFDVRLGGSFSTVSNSSKWDNGDAVTYTNYMEDDLRYVNYSIPHIHPIMLDTKTKLWKKSSILSEKPFVCQGRSQDLKALKPSETCPEASIPSSDGKKCFYLVAIPKTCTEASLVCSQAGLQFASITCENDNTELSKIARHILRYTGNKSGLLLGGEYNKESKKVLWENGDHANYSNYKKSLSVTLESLLEDSYLGQTMEAVRQLRPSNCIVLSTETKTWKTEEEVIPNRPQMPFLCEKKLTVNSVQSTKTEMIPDLVLKKLGTQQYSRIKPKGS</sequence>
<proteinExistence type="predicted"/>
<organism evidence="4 5">
    <name type="scientific">Steinernema carpocapsae</name>
    <name type="common">Entomopathogenic nematode</name>
    <dbReference type="NCBI Taxonomy" id="34508"/>
    <lineage>
        <taxon>Eukaryota</taxon>
        <taxon>Metazoa</taxon>
        <taxon>Ecdysozoa</taxon>
        <taxon>Nematoda</taxon>
        <taxon>Chromadorea</taxon>
        <taxon>Rhabditida</taxon>
        <taxon>Tylenchina</taxon>
        <taxon>Panagrolaimomorpha</taxon>
        <taxon>Strongyloidoidea</taxon>
        <taxon>Steinernematidae</taxon>
        <taxon>Steinernema</taxon>
    </lineage>
</organism>
<dbReference type="InterPro" id="IPR016187">
    <property type="entry name" value="CTDL_fold"/>
</dbReference>
<dbReference type="STRING" id="34508.A0A4V6A0A8"/>
<evidence type="ECO:0000313" key="4">
    <source>
        <dbReference type="EMBL" id="TKR70755.1"/>
    </source>
</evidence>
<dbReference type="Gene3D" id="3.10.100.10">
    <property type="entry name" value="Mannose-Binding Protein A, subunit A"/>
    <property type="match status" value="2"/>
</dbReference>
<evidence type="ECO:0000313" key="5">
    <source>
        <dbReference type="Proteomes" id="UP000298663"/>
    </source>
</evidence>
<dbReference type="PANTHER" id="PTHR22991:SF40">
    <property type="entry name" value="PROTEIN CBG13490"/>
    <property type="match status" value="1"/>
</dbReference>
<dbReference type="InterPro" id="IPR001304">
    <property type="entry name" value="C-type_lectin-like"/>
</dbReference>
<evidence type="ECO:0000259" key="3">
    <source>
        <dbReference type="SMART" id="SM00034"/>
    </source>
</evidence>
<evidence type="ECO:0000256" key="2">
    <source>
        <dbReference type="SAM" id="SignalP"/>
    </source>
</evidence>
<dbReference type="AlphaFoldDB" id="A0A4V6A0A8"/>
<feature type="domain" description="C-type lectin" evidence="3">
    <location>
        <begin position="172"/>
        <end position="324"/>
    </location>
</feature>
<keyword evidence="5" id="KW-1185">Reference proteome</keyword>
<dbReference type="InterPro" id="IPR050976">
    <property type="entry name" value="Snaclec"/>
</dbReference>
<gene>
    <name evidence="4" type="ORF">L596_022739</name>
</gene>
<dbReference type="PANTHER" id="PTHR22991">
    <property type="entry name" value="PROTEIN CBG13490"/>
    <property type="match status" value="1"/>
</dbReference>
<dbReference type="CDD" id="cd00037">
    <property type="entry name" value="CLECT"/>
    <property type="match status" value="2"/>
</dbReference>
<dbReference type="Proteomes" id="UP000298663">
    <property type="component" value="Unassembled WGS sequence"/>
</dbReference>
<dbReference type="InterPro" id="IPR016186">
    <property type="entry name" value="C-type_lectin-like/link_sf"/>
</dbReference>
<keyword evidence="2" id="KW-0732">Signal</keyword>